<dbReference type="CDD" id="cd06113">
    <property type="entry name" value="citrate_synt_like_1_2"/>
    <property type="match status" value="1"/>
</dbReference>
<dbReference type="eggNOG" id="COG0372">
    <property type="taxonomic scope" value="Bacteria"/>
</dbReference>
<evidence type="ECO:0000256" key="3">
    <source>
        <dbReference type="ARBA" id="ARBA00022679"/>
    </source>
</evidence>
<dbReference type="InterPro" id="IPR016142">
    <property type="entry name" value="Citrate_synth-like_lrg_a-sub"/>
</dbReference>
<gene>
    <name evidence="7" type="ORF">CTER_0651</name>
</gene>
<evidence type="ECO:0000256" key="6">
    <source>
        <dbReference type="PIRSR" id="PIRSR001369-1"/>
    </source>
</evidence>
<dbReference type="PIRSF" id="PIRSF001369">
    <property type="entry name" value="Citrate_synth"/>
    <property type="match status" value="1"/>
</dbReference>
<keyword evidence="3 5" id="KW-0808">Transferase</keyword>
<dbReference type="PATRIC" id="fig|1195236.3.peg.116"/>
<dbReference type="InterPro" id="IPR024176">
    <property type="entry name" value="Citrate_synthase_bac-typ"/>
</dbReference>
<dbReference type="NCBIfam" id="NF010635">
    <property type="entry name" value="PRK14032.1"/>
    <property type="match status" value="1"/>
</dbReference>
<dbReference type="InterPro" id="IPR016143">
    <property type="entry name" value="Citrate_synth-like_sm_a-sub"/>
</dbReference>
<dbReference type="STRING" id="1195236.CTER_0651"/>
<proteinExistence type="inferred from homology"/>
<dbReference type="Proteomes" id="UP000014155">
    <property type="component" value="Unassembled WGS sequence"/>
</dbReference>
<dbReference type="GO" id="GO:0036440">
    <property type="term" value="F:citrate synthase activity"/>
    <property type="evidence" value="ECO:0007669"/>
    <property type="project" value="UniProtKB-EC"/>
</dbReference>
<accession>S0G030</accession>
<dbReference type="Gene3D" id="1.10.230.10">
    <property type="entry name" value="Cytochrome P450-Terp, domain 2"/>
    <property type="match status" value="1"/>
</dbReference>
<dbReference type="UniPathway" id="UPA00223"/>
<feature type="active site" evidence="6">
    <location>
        <position position="387"/>
    </location>
</feature>
<dbReference type="PANTHER" id="PTHR11739:SF4">
    <property type="entry name" value="CITRATE SYNTHASE, PEROXISOMAL"/>
    <property type="match status" value="1"/>
</dbReference>
<dbReference type="Gene3D" id="1.10.580.10">
    <property type="entry name" value="Citrate Synthase, domain 1"/>
    <property type="match status" value="1"/>
</dbReference>
<dbReference type="EMBL" id="AORV01000003">
    <property type="protein sequence ID" value="EMS74168.1"/>
    <property type="molecule type" value="Genomic_DNA"/>
</dbReference>
<comment type="similarity">
    <text evidence="2 5">Belongs to the citrate synthase family.</text>
</comment>
<protein>
    <recommendedName>
        <fullName evidence="5">Citrate synthase</fullName>
    </recommendedName>
</protein>
<dbReference type="InterPro" id="IPR036969">
    <property type="entry name" value="Citrate_synthase_sf"/>
</dbReference>
<dbReference type="SUPFAM" id="SSF48256">
    <property type="entry name" value="Citrate synthase"/>
    <property type="match status" value="1"/>
</dbReference>
<dbReference type="PRINTS" id="PR00143">
    <property type="entry name" value="CITRTSNTHASE"/>
</dbReference>
<evidence type="ECO:0000256" key="2">
    <source>
        <dbReference type="ARBA" id="ARBA00010566"/>
    </source>
</evidence>
<dbReference type="PANTHER" id="PTHR11739">
    <property type="entry name" value="CITRATE SYNTHASE"/>
    <property type="match status" value="1"/>
</dbReference>
<feature type="active site" evidence="6">
    <location>
        <position position="328"/>
    </location>
</feature>
<dbReference type="GO" id="GO:0005975">
    <property type="term" value="P:carbohydrate metabolic process"/>
    <property type="evidence" value="ECO:0007669"/>
    <property type="project" value="TreeGrafter"/>
</dbReference>
<dbReference type="InterPro" id="IPR002020">
    <property type="entry name" value="Citrate_synthase"/>
</dbReference>
<comment type="pathway">
    <text evidence="1">Carbohydrate metabolism; tricarboxylic acid cycle.</text>
</comment>
<evidence type="ECO:0000256" key="1">
    <source>
        <dbReference type="ARBA" id="ARBA00005163"/>
    </source>
</evidence>
<name>S0G030_RUMCE</name>
<dbReference type="Pfam" id="PF00285">
    <property type="entry name" value="Citrate_synt"/>
    <property type="match status" value="1"/>
</dbReference>
<evidence type="ECO:0000256" key="4">
    <source>
        <dbReference type="ARBA" id="ARBA00049288"/>
    </source>
</evidence>
<organism evidence="7 8">
    <name type="scientific">Ruminiclostridium cellobioparum subsp. termitidis CT1112</name>
    <dbReference type="NCBI Taxonomy" id="1195236"/>
    <lineage>
        <taxon>Bacteria</taxon>
        <taxon>Bacillati</taxon>
        <taxon>Bacillota</taxon>
        <taxon>Clostridia</taxon>
        <taxon>Eubacteriales</taxon>
        <taxon>Oscillospiraceae</taxon>
        <taxon>Ruminiclostridium</taxon>
    </lineage>
</organism>
<comment type="catalytic activity">
    <reaction evidence="4">
        <text>oxaloacetate + acetyl-CoA + H2O = citrate + CoA + H(+)</text>
        <dbReference type="Rhea" id="RHEA:16845"/>
        <dbReference type="ChEBI" id="CHEBI:15377"/>
        <dbReference type="ChEBI" id="CHEBI:15378"/>
        <dbReference type="ChEBI" id="CHEBI:16452"/>
        <dbReference type="ChEBI" id="CHEBI:16947"/>
        <dbReference type="ChEBI" id="CHEBI:57287"/>
        <dbReference type="ChEBI" id="CHEBI:57288"/>
        <dbReference type="EC" id="2.3.3.16"/>
    </reaction>
</comment>
<reference evidence="7 8" key="1">
    <citation type="journal article" date="2013" name="Genome Announc.">
        <title>Draft Genome Sequence of the Cellulolytic, Mesophilic, Anaerobic Bacterium Clostridium termitidis Strain CT1112 (DSM 5398).</title>
        <authorList>
            <person name="Lal S."/>
            <person name="Ramachandran U."/>
            <person name="Zhang X."/>
            <person name="Munir R."/>
            <person name="Sparling R."/>
            <person name="Levin D.B."/>
        </authorList>
    </citation>
    <scope>NUCLEOTIDE SEQUENCE [LARGE SCALE GENOMIC DNA]</scope>
    <source>
        <strain evidence="7 8">CT1112</strain>
    </source>
</reference>
<comment type="caution">
    <text evidence="7">The sequence shown here is derived from an EMBL/GenBank/DDBJ whole genome shotgun (WGS) entry which is preliminary data.</text>
</comment>
<keyword evidence="8" id="KW-1185">Reference proteome</keyword>
<sequence>MEQRLNAYVEKMVNAIDDVNKIDAEFFSKYNVKKGLRNSDGSGVLVGLTEIGEVHGYVLYEGERKEDEGRLIYRGIDVVDLVKGFQTEHRFGFEEVCYLLMFGKLPNREQLDEFNGLLGDLRALPNGFTEDMILKAPSSDIMNKLARSVLVSYSYDNDPDSIYPKNLLRQSMELIARFPTMAAYGFQAKSHYYGGQSLYIHMPRPDLSTAENILHMIRPDNKYTRTEAEILDLALVLHAEHGGGNNSTFAARVVSSTETDTYSAIAAAVGSLKGPKHGGANIKAMQMLENIKENVSDWADDDEVKSYLTRMMNREVFDRAGLIYGLGHAVYTLSDPRTILLKEKAHQLAIEKGREKEFLLYDAVERIGPEVFSAKKGTSKNICANVDLYSGFVYNALGIPTELFTPLFAVARIVGWCAHRIEEVVCMQKIIRPAYKSISKLQPFIPLEERE</sequence>
<evidence type="ECO:0000313" key="7">
    <source>
        <dbReference type="EMBL" id="EMS74168.1"/>
    </source>
</evidence>
<evidence type="ECO:0000313" key="8">
    <source>
        <dbReference type="Proteomes" id="UP000014155"/>
    </source>
</evidence>
<evidence type="ECO:0000256" key="5">
    <source>
        <dbReference type="PIRNR" id="PIRNR001369"/>
    </source>
</evidence>
<dbReference type="GO" id="GO:0006099">
    <property type="term" value="P:tricarboxylic acid cycle"/>
    <property type="evidence" value="ECO:0007669"/>
    <property type="project" value="UniProtKB-UniPathway"/>
</dbReference>
<dbReference type="AlphaFoldDB" id="S0G030"/>
<dbReference type="RefSeq" id="WP_004622881.1">
    <property type="nucleotide sequence ID" value="NZ_AORV01000003.1"/>
</dbReference>
<dbReference type="GO" id="GO:0005829">
    <property type="term" value="C:cytosol"/>
    <property type="evidence" value="ECO:0007669"/>
    <property type="project" value="TreeGrafter"/>
</dbReference>
<keyword evidence="7" id="KW-0012">Acyltransferase</keyword>